<protein>
    <recommendedName>
        <fullName evidence="3">Methyltransferase</fullName>
    </recommendedName>
</protein>
<dbReference type="Gene3D" id="3.40.50.150">
    <property type="entry name" value="Vaccinia Virus protein VP39"/>
    <property type="match status" value="1"/>
</dbReference>
<evidence type="ECO:0000313" key="2">
    <source>
        <dbReference type="Proteomes" id="UP001241472"/>
    </source>
</evidence>
<dbReference type="RefSeq" id="WP_306836196.1">
    <property type="nucleotide sequence ID" value="NZ_JAUSRF010000009.1"/>
</dbReference>
<evidence type="ECO:0008006" key="3">
    <source>
        <dbReference type="Google" id="ProtNLM"/>
    </source>
</evidence>
<reference evidence="1 2" key="1">
    <citation type="submission" date="2023-07" db="EMBL/GenBank/DDBJ databases">
        <title>Sorghum-associated microbial communities from plants grown in Nebraska, USA.</title>
        <authorList>
            <person name="Schachtman D."/>
        </authorList>
    </citation>
    <scope>NUCLEOTIDE SEQUENCE [LARGE SCALE GENOMIC DNA]</scope>
    <source>
        <strain evidence="1 2">DS1307</strain>
    </source>
</reference>
<evidence type="ECO:0000313" key="1">
    <source>
        <dbReference type="EMBL" id="MDP9838374.1"/>
    </source>
</evidence>
<dbReference type="Proteomes" id="UP001241472">
    <property type="component" value="Unassembled WGS sequence"/>
</dbReference>
<dbReference type="PANTHER" id="PTHR40036:SF1">
    <property type="entry name" value="MACROCIN O-METHYLTRANSFERASE"/>
    <property type="match status" value="1"/>
</dbReference>
<accession>A0ABT9PX97</accession>
<name>A0ABT9PX97_9HYPH</name>
<proteinExistence type="predicted"/>
<dbReference type="Pfam" id="PF13578">
    <property type="entry name" value="Methyltransf_24"/>
    <property type="match status" value="1"/>
</dbReference>
<dbReference type="SUPFAM" id="SSF53335">
    <property type="entry name" value="S-adenosyl-L-methionine-dependent methyltransferases"/>
    <property type="match status" value="1"/>
</dbReference>
<keyword evidence="2" id="KW-1185">Reference proteome</keyword>
<sequence>MLNEIASAVAAKILNEADIAQIQGTQSLRPLDLRKFAQIATAFECGQFYNRHLYNRPYFNSYLDHLAYAAKQAHGMGDGLFLEFGVASGRTINLVARETGRKIIGFDSFKGLPENWRDGVGQGAFATAIPAVEHNVELCIGMIEDELPKLLHREKQKIRFIHIDTDLYGVAKYILETCRDRIDDAVIVFDEFFNYPGYQDHEFKAWHEFQSYNADLFKFSYLGTGGDVAVSARITRQ</sequence>
<gene>
    <name evidence="1" type="ORF">J2T09_003141</name>
</gene>
<dbReference type="InterPro" id="IPR029063">
    <property type="entry name" value="SAM-dependent_MTases_sf"/>
</dbReference>
<dbReference type="EMBL" id="JAUSRF010000009">
    <property type="protein sequence ID" value="MDP9838374.1"/>
    <property type="molecule type" value="Genomic_DNA"/>
</dbReference>
<organism evidence="1 2">
    <name type="scientific">Neorhizobium huautlense</name>
    <dbReference type="NCBI Taxonomy" id="67774"/>
    <lineage>
        <taxon>Bacteria</taxon>
        <taxon>Pseudomonadati</taxon>
        <taxon>Pseudomonadota</taxon>
        <taxon>Alphaproteobacteria</taxon>
        <taxon>Hyphomicrobiales</taxon>
        <taxon>Rhizobiaceae</taxon>
        <taxon>Rhizobium/Agrobacterium group</taxon>
        <taxon>Neorhizobium</taxon>
    </lineage>
</organism>
<dbReference type="InterPro" id="IPR008884">
    <property type="entry name" value="TylF_MeTrfase"/>
</dbReference>
<comment type="caution">
    <text evidence="1">The sequence shown here is derived from an EMBL/GenBank/DDBJ whole genome shotgun (WGS) entry which is preliminary data.</text>
</comment>
<dbReference type="PANTHER" id="PTHR40036">
    <property type="entry name" value="MACROCIN O-METHYLTRANSFERASE"/>
    <property type="match status" value="1"/>
</dbReference>